<comment type="caution">
    <text evidence="1">The sequence shown here is derived from an EMBL/GenBank/DDBJ whole genome shotgun (WGS) entry which is preliminary data.</text>
</comment>
<reference evidence="1 2" key="1">
    <citation type="journal article" date="2018" name="Genome Biol. Evol.">
        <title>Multiple Roots of Fruiting Body Formation in Amoebozoa.</title>
        <authorList>
            <person name="Hillmann F."/>
            <person name="Forbes G."/>
            <person name="Novohradska S."/>
            <person name="Ferling I."/>
            <person name="Riege K."/>
            <person name="Groth M."/>
            <person name="Westermann M."/>
            <person name="Marz M."/>
            <person name="Spaller T."/>
            <person name="Winckler T."/>
            <person name="Schaap P."/>
            <person name="Glockner G."/>
        </authorList>
    </citation>
    <scope>NUCLEOTIDE SEQUENCE [LARGE SCALE GENOMIC DNA]</scope>
    <source>
        <strain evidence="1 2">Jena</strain>
    </source>
</reference>
<accession>A0A2P6NV46</accession>
<evidence type="ECO:0000313" key="2">
    <source>
        <dbReference type="Proteomes" id="UP000241769"/>
    </source>
</evidence>
<dbReference type="AlphaFoldDB" id="A0A2P6NV46"/>
<organism evidence="1 2">
    <name type="scientific">Planoprotostelium fungivorum</name>
    <dbReference type="NCBI Taxonomy" id="1890364"/>
    <lineage>
        <taxon>Eukaryota</taxon>
        <taxon>Amoebozoa</taxon>
        <taxon>Evosea</taxon>
        <taxon>Variosea</taxon>
        <taxon>Cavosteliida</taxon>
        <taxon>Cavosteliaceae</taxon>
        <taxon>Planoprotostelium</taxon>
    </lineage>
</organism>
<proteinExistence type="predicted"/>
<dbReference type="EMBL" id="MDYQ01000018">
    <property type="protein sequence ID" value="PRP87738.1"/>
    <property type="molecule type" value="Genomic_DNA"/>
</dbReference>
<protein>
    <submittedName>
        <fullName evidence="1">Uncharacterized protein</fullName>
    </submittedName>
</protein>
<keyword evidence="2" id="KW-1185">Reference proteome</keyword>
<dbReference type="Proteomes" id="UP000241769">
    <property type="component" value="Unassembled WGS sequence"/>
</dbReference>
<evidence type="ECO:0000313" key="1">
    <source>
        <dbReference type="EMBL" id="PRP87738.1"/>
    </source>
</evidence>
<gene>
    <name evidence="1" type="ORF">PROFUN_02438</name>
</gene>
<sequence>MIGSNDRRACFELHLDVSNSKRKIEKIIGSTVDVIPFVLRRSDETYHGWNNQDALKNNLIHTVVSE</sequence>
<dbReference type="InParanoid" id="A0A2P6NV46"/>
<name>A0A2P6NV46_9EUKA</name>